<dbReference type="Proteomes" id="UP001501556">
    <property type="component" value="Unassembled WGS sequence"/>
</dbReference>
<proteinExistence type="predicted"/>
<keyword evidence="1" id="KW-0802">TPR repeat</keyword>
<organism evidence="2 3">
    <name type="scientific">Hymenobacter antarcticus</name>
    <dbReference type="NCBI Taxonomy" id="486270"/>
    <lineage>
        <taxon>Bacteria</taxon>
        <taxon>Pseudomonadati</taxon>
        <taxon>Bacteroidota</taxon>
        <taxon>Cytophagia</taxon>
        <taxon>Cytophagales</taxon>
        <taxon>Hymenobacteraceae</taxon>
        <taxon>Hymenobacter</taxon>
    </lineage>
</organism>
<evidence type="ECO:0000313" key="2">
    <source>
        <dbReference type="EMBL" id="GAA3962292.1"/>
    </source>
</evidence>
<dbReference type="InterPro" id="IPR019734">
    <property type="entry name" value="TPR_rpt"/>
</dbReference>
<evidence type="ECO:0000313" key="3">
    <source>
        <dbReference type="Proteomes" id="UP001501556"/>
    </source>
</evidence>
<dbReference type="PROSITE" id="PS50005">
    <property type="entry name" value="TPR"/>
    <property type="match status" value="1"/>
</dbReference>
<reference evidence="3" key="1">
    <citation type="journal article" date="2019" name="Int. J. Syst. Evol. Microbiol.">
        <title>The Global Catalogue of Microorganisms (GCM) 10K type strain sequencing project: providing services to taxonomists for standard genome sequencing and annotation.</title>
        <authorList>
            <consortium name="The Broad Institute Genomics Platform"/>
            <consortium name="The Broad Institute Genome Sequencing Center for Infectious Disease"/>
            <person name="Wu L."/>
            <person name="Ma J."/>
        </authorList>
    </citation>
    <scope>NUCLEOTIDE SEQUENCE [LARGE SCALE GENOMIC DNA]</scope>
    <source>
        <strain evidence="3">JCM 17217</strain>
    </source>
</reference>
<name>A0ABP7PAC8_9BACT</name>
<dbReference type="SUPFAM" id="SSF48452">
    <property type="entry name" value="TPR-like"/>
    <property type="match status" value="1"/>
</dbReference>
<dbReference type="EMBL" id="BAABDI010000002">
    <property type="protein sequence ID" value="GAA3962292.1"/>
    <property type="molecule type" value="Genomic_DNA"/>
</dbReference>
<protein>
    <recommendedName>
        <fullName evidence="4">Tetratricopeptide repeat-containing protein</fullName>
    </recommendedName>
</protein>
<gene>
    <name evidence="2" type="ORF">GCM10022407_06440</name>
</gene>
<comment type="caution">
    <text evidence="2">The sequence shown here is derived from an EMBL/GenBank/DDBJ whole genome shotgun (WGS) entry which is preliminary data.</text>
</comment>
<sequence>MGLLQPVAAQTLPKSASNLLPRYGNMPKRSELLVADQELLNYCDQKFPGRPEAAKAFSARGWDYMRAQDPVTAIKRFNQAWLLDSTDAGAFWGFGVVMGQRQQYDESLGYFQTAYRLDGSNKRLLVDMATTRLELYAAKKEAGLLDGAIHDLQLFLADSMDAKTNALAYVNAYSKLGAAYTFKQDYASAWKYVYLVENILPGALKGQPWLRRLKKEAPRK</sequence>
<evidence type="ECO:0008006" key="4">
    <source>
        <dbReference type="Google" id="ProtNLM"/>
    </source>
</evidence>
<dbReference type="Gene3D" id="1.25.40.10">
    <property type="entry name" value="Tetratricopeptide repeat domain"/>
    <property type="match status" value="1"/>
</dbReference>
<accession>A0ABP7PAC8</accession>
<feature type="repeat" description="TPR" evidence="1">
    <location>
        <begin position="88"/>
        <end position="121"/>
    </location>
</feature>
<evidence type="ECO:0000256" key="1">
    <source>
        <dbReference type="PROSITE-ProRule" id="PRU00339"/>
    </source>
</evidence>
<keyword evidence="3" id="KW-1185">Reference proteome</keyword>
<dbReference type="InterPro" id="IPR011990">
    <property type="entry name" value="TPR-like_helical_dom_sf"/>
</dbReference>